<evidence type="ECO:0000256" key="1">
    <source>
        <dbReference type="SAM" id="MobiDB-lite"/>
    </source>
</evidence>
<gene>
    <name evidence="5" type="ORF">A2774_03530</name>
</gene>
<dbReference type="AlphaFoldDB" id="A0A1F7G8X4"/>
<feature type="domain" description="LTD" evidence="4">
    <location>
        <begin position="181"/>
        <end position="280"/>
    </location>
</feature>
<feature type="chain" id="PRO_5009529152" description="LTD domain-containing protein" evidence="3">
    <location>
        <begin position="24"/>
        <end position="417"/>
    </location>
</feature>
<dbReference type="InterPro" id="IPR036415">
    <property type="entry name" value="Lamin_tail_dom_sf"/>
</dbReference>
<feature type="region of interest" description="Disordered" evidence="1">
    <location>
        <begin position="159"/>
        <end position="178"/>
    </location>
</feature>
<dbReference type="SUPFAM" id="SSF74853">
    <property type="entry name" value="Lamin A/C globular tail domain"/>
    <property type="match status" value="1"/>
</dbReference>
<evidence type="ECO:0000313" key="6">
    <source>
        <dbReference type="Proteomes" id="UP000177208"/>
    </source>
</evidence>
<keyword evidence="2" id="KW-1133">Transmembrane helix</keyword>
<evidence type="ECO:0000259" key="4">
    <source>
        <dbReference type="PROSITE" id="PS51841"/>
    </source>
</evidence>
<reference evidence="5 6" key="1">
    <citation type="journal article" date="2016" name="Nat. Commun.">
        <title>Thousands of microbial genomes shed light on interconnected biogeochemical processes in an aquifer system.</title>
        <authorList>
            <person name="Anantharaman K."/>
            <person name="Brown C.T."/>
            <person name="Hug L.A."/>
            <person name="Sharon I."/>
            <person name="Castelle C.J."/>
            <person name="Probst A.J."/>
            <person name="Thomas B.C."/>
            <person name="Singh A."/>
            <person name="Wilkins M.J."/>
            <person name="Karaoz U."/>
            <person name="Brodie E.L."/>
            <person name="Williams K.H."/>
            <person name="Hubbard S.S."/>
            <person name="Banfield J.F."/>
        </authorList>
    </citation>
    <scope>NUCLEOTIDE SEQUENCE [LARGE SCALE GENOMIC DNA]</scope>
</reference>
<dbReference type="PROSITE" id="PS51841">
    <property type="entry name" value="LTD"/>
    <property type="match status" value="1"/>
</dbReference>
<keyword evidence="2" id="KW-0812">Transmembrane</keyword>
<name>A0A1F7G8X4_9BACT</name>
<dbReference type="EMBL" id="MFZG01000038">
    <property type="protein sequence ID" value="OGK15374.1"/>
    <property type="molecule type" value="Genomic_DNA"/>
</dbReference>
<evidence type="ECO:0000256" key="3">
    <source>
        <dbReference type="SAM" id="SignalP"/>
    </source>
</evidence>
<keyword evidence="2" id="KW-0472">Membrane</keyword>
<comment type="caution">
    <text evidence="5">The sequence shown here is derived from an EMBL/GenBank/DDBJ whole genome shotgun (WGS) entry which is preliminary data.</text>
</comment>
<protein>
    <recommendedName>
        <fullName evidence="4">LTD domain-containing protein</fullName>
    </recommendedName>
</protein>
<organism evidence="5 6">
    <name type="scientific">Candidatus Roizmanbacteria bacterium RIFCSPHIGHO2_01_FULL_39_12c</name>
    <dbReference type="NCBI Taxonomy" id="1802031"/>
    <lineage>
        <taxon>Bacteria</taxon>
        <taxon>Candidatus Roizmaniibacteriota</taxon>
    </lineage>
</organism>
<accession>A0A1F7G8X4</accession>
<feature type="signal peptide" evidence="3">
    <location>
        <begin position="1"/>
        <end position="23"/>
    </location>
</feature>
<evidence type="ECO:0000313" key="5">
    <source>
        <dbReference type="EMBL" id="OGK15374.1"/>
    </source>
</evidence>
<feature type="transmembrane region" description="Helical" evidence="2">
    <location>
        <begin position="387"/>
        <end position="411"/>
    </location>
</feature>
<sequence>MRFFLVLTIALTLLFILSPSAFAVTTAIIEPPTTIISDPFALKISIAGAAAGSNYLRIDLFKPSTSNYFGETYNGTGWYSESDFNQYFPLIIEAGVNWFGEIQGRIGNPTSAQYDGPGPYKLRIRRYTPSGNYNSAEANNNVTDVIINIVIPTIAYTPNQLPSDTPTPGESEEQPLSPTVTITQQTISNIFLSEVMPDPDSGQQEWIEIYNKNSVPVVLDEWWIDDLEKSGSTPKKFTLSLDSGSYAVFELSTSVFNNGGDSVRLLDSEQNEVDSFEYQASEKGKTLGRTSFDSDIFCQQSPTYAAENGPCLTQPATSNNILASATPVGAGTRTPTAAAAEIQSIISPVKFSSIKQAQQPNKAIDLATNNQVLGEKTDINANKASRVGALVSSLSFAAFFYSILSISSIIFKLKMVS</sequence>
<dbReference type="Proteomes" id="UP000177208">
    <property type="component" value="Unassembled WGS sequence"/>
</dbReference>
<proteinExistence type="predicted"/>
<evidence type="ECO:0000256" key="2">
    <source>
        <dbReference type="SAM" id="Phobius"/>
    </source>
</evidence>
<keyword evidence="3" id="KW-0732">Signal</keyword>
<dbReference type="InterPro" id="IPR001322">
    <property type="entry name" value="Lamin_tail_dom"/>
</dbReference>
<dbReference type="Pfam" id="PF00932">
    <property type="entry name" value="LTD"/>
    <property type="match status" value="1"/>
</dbReference>